<reference evidence="3 4" key="1">
    <citation type="submission" date="2018-03" db="EMBL/GenBank/DDBJ databases">
        <title>Genomic Encyclopedia of Archaeal and Bacterial Type Strains, Phase II (KMG-II): from individual species to whole genera.</title>
        <authorList>
            <person name="Goeker M."/>
        </authorList>
    </citation>
    <scope>NUCLEOTIDE SEQUENCE [LARGE SCALE GENOMIC DNA]</scope>
    <source>
        <strain evidence="3 4">DSM 24859</strain>
    </source>
</reference>
<comment type="similarity">
    <text evidence="1">Belongs to the short-chain dehydrogenases/reductases (SDR) family.</text>
</comment>
<dbReference type="PANTHER" id="PTHR43477">
    <property type="entry name" value="DIHYDROANTICAPSIN 7-DEHYDROGENASE"/>
    <property type="match status" value="1"/>
</dbReference>
<name>A0A2P8HVT1_CHINA</name>
<evidence type="ECO:0000256" key="2">
    <source>
        <dbReference type="ARBA" id="ARBA00023002"/>
    </source>
</evidence>
<dbReference type="GO" id="GO:0016491">
    <property type="term" value="F:oxidoreductase activity"/>
    <property type="evidence" value="ECO:0007669"/>
    <property type="project" value="UniProtKB-KW"/>
</dbReference>
<keyword evidence="4" id="KW-1185">Reference proteome</keyword>
<protein>
    <submittedName>
        <fullName evidence="3">NAD(P)-dependent dehydrogenase (Short-subunit alcohol dehydrogenase family)</fullName>
    </submittedName>
</protein>
<keyword evidence="2" id="KW-0560">Oxidoreductase</keyword>
<dbReference type="Proteomes" id="UP000240971">
    <property type="component" value="Unassembled WGS sequence"/>
</dbReference>
<dbReference type="PANTHER" id="PTHR43477:SF1">
    <property type="entry name" value="DIHYDROANTICAPSIN 7-DEHYDROGENASE"/>
    <property type="match status" value="1"/>
</dbReference>
<gene>
    <name evidence="3" type="ORF">CLV51_1011682</name>
</gene>
<accession>A0A2P8HVT1</accession>
<dbReference type="InterPro" id="IPR002347">
    <property type="entry name" value="SDR_fam"/>
</dbReference>
<organism evidence="3 4">
    <name type="scientific">Chitinophaga niastensis</name>
    <dbReference type="NCBI Taxonomy" id="536980"/>
    <lineage>
        <taxon>Bacteria</taxon>
        <taxon>Pseudomonadati</taxon>
        <taxon>Bacteroidota</taxon>
        <taxon>Chitinophagia</taxon>
        <taxon>Chitinophagales</taxon>
        <taxon>Chitinophagaceae</taxon>
        <taxon>Chitinophaga</taxon>
    </lineage>
</organism>
<dbReference type="OrthoDB" id="9787486at2"/>
<evidence type="ECO:0000313" key="3">
    <source>
        <dbReference type="EMBL" id="PSL50337.1"/>
    </source>
</evidence>
<dbReference type="EMBL" id="PYAW01000001">
    <property type="protein sequence ID" value="PSL50337.1"/>
    <property type="molecule type" value="Genomic_DNA"/>
</dbReference>
<dbReference type="Pfam" id="PF13561">
    <property type="entry name" value="adh_short_C2"/>
    <property type="match status" value="1"/>
</dbReference>
<dbReference type="AlphaFoldDB" id="A0A2P8HVT1"/>
<evidence type="ECO:0000313" key="4">
    <source>
        <dbReference type="Proteomes" id="UP000240971"/>
    </source>
</evidence>
<evidence type="ECO:0000256" key="1">
    <source>
        <dbReference type="ARBA" id="ARBA00006484"/>
    </source>
</evidence>
<comment type="caution">
    <text evidence="3">The sequence shown here is derived from an EMBL/GenBank/DDBJ whole genome shotgun (WGS) entry which is preliminary data.</text>
</comment>
<dbReference type="CDD" id="cd11731">
    <property type="entry name" value="Lin1944_like_SDR_c"/>
    <property type="match status" value="1"/>
</dbReference>
<dbReference type="InterPro" id="IPR036291">
    <property type="entry name" value="NAD(P)-bd_dom_sf"/>
</dbReference>
<dbReference type="InterPro" id="IPR051122">
    <property type="entry name" value="SDR_DHRS6-like"/>
</dbReference>
<dbReference type="Gene3D" id="3.40.50.720">
    <property type="entry name" value="NAD(P)-binding Rossmann-like Domain"/>
    <property type="match status" value="1"/>
</dbReference>
<dbReference type="NCBIfam" id="NF005754">
    <property type="entry name" value="PRK07578.1"/>
    <property type="match status" value="1"/>
</dbReference>
<proteinExistence type="inferred from homology"/>
<dbReference type="RefSeq" id="WP_106527488.1">
    <property type="nucleotide sequence ID" value="NZ_PYAW01000001.1"/>
</dbReference>
<sequence>MKILIIGAGGTIGKLLVAHLSEKHEVISAGRKSGDVRVDISSAASIENMFRQSENIDACICVAGESYAGELLSLTQAQLNAGITNKLLGQINLVRIGQHYLNDEGSFTLTSGKMGDKPAKHTAGKAFVNGGINSFVKAAAMEMERDIRVNAVSPAKVTDIAVTELVAAYLKSVEDPLNGEIIKIGY</sequence>
<dbReference type="SUPFAM" id="SSF51735">
    <property type="entry name" value="NAD(P)-binding Rossmann-fold domains"/>
    <property type="match status" value="1"/>
</dbReference>